<dbReference type="OrthoDB" id="9758243at2"/>
<keyword evidence="9 11" id="KW-0067">ATP-binding</keyword>
<dbReference type="InterPro" id="IPR051268">
    <property type="entry name" value="Type-I_R_enzyme_R_subunit"/>
</dbReference>
<keyword evidence="10 11" id="KW-0238">DNA-binding</keyword>
<comment type="caution">
    <text evidence="13">The sequence shown here is derived from an EMBL/GenBank/DDBJ whole genome shotgun (WGS) entry which is preliminary data.</text>
</comment>
<evidence type="ECO:0000256" key="4">
    <source>
        <dbReference type="ARBA" id="ARBA00022722"/>
    </source>
</evidence>
<keyword evidence="5 11" id="KW-0547">Nucleotide-binding</keyword>
<dbReference type="InterPro" id="IPR007409">
    <property type="entry name" value="Restrct_endonuc_type1_HsdR_N"/>
</dbReference>
<protein>
    <recommendedName>
        <fullName evidence="11">Type I restriction enzyme endonuclease subunit</fullName>
        <shortName evidence="11">R protein</shortName>
        <ecNumber evidence="11">3.1.21.3</ecNumber>
    </recommendedName>
</protein>
<evidence type="ECO:0000256" key="6">
    <source>
        <dbReference type="ARBA" id="ARBA00022747"/>
    </source>
</evidence>
<dbReference type="Pfam" id="PF18766">
    <property type="entry name" value="SWI2_SNF2"/>
    <property type="match status" value="1"/>
</dbReference>
<dbReference type="EMBL" id="RKHK01000001">
    <property type="protein sequence ID" value="ROR73461.1"/>
    <property type="molecule type" value="Genomic_DNA"/>
</dbReference>
<comment type="subunit">
    <text evidence="3 11">The type I restriction/modification system is composed of three polypeptides R, M and S.</text>
</comment>
<dbReference type="InterPro" id="IPR014001">
    <property type="entry name" value="Helicase_ATP-bd"/>
</dbReference>
<evidence type="ECO:0000256" key="3">
    <source>
        <dbReference type="ARBA" id="ARBA00011296"/>
    </source>
</evidence>
<evidence type="ECO:0000256" key="5">
    <source>
        <dbReference type="ARBA" id="ARBA00022741"/>
    </source>
</evidence>
<evidence type="ECO:0000256" key="7">
    <source>
        <dbReference type="ARBA" id="ARBA00022759"/>
    </source>
</evidence>
<organism evidence="13 14">
    <name type="scientific">Bogoriella caseilytica</name>
    <dbReference type="NCBI Taxonomy" id="56055"/>
    <lineage>
        <taxon>Bacteria</taxon>
        <taxon>Bacillati</taxon>
        <taxon>Actinomycetota</taxon>
        <taxon>Actinomycetes</taxon>
        <taxon>Micrococcales</taxon>
        <taxon>Bogoriellaceae</taxon>
        <taxon>Bogoriella</taxon>
    </lineage>
</organism>
<dbReference type="PANTHER" id="PTHR30195">
    <property type="entry name" value="TYPE I SITE-SPECIFIC DEOXYRIBONUCLEASE PROTEIN SUBUNIT M AND R"/>
    <property type="match status" value="1"/>
</dbReference>
<sequence>MRAPASSARKYDPIAVSSESTVVAEYVPEPEAEAAYQSESALERDLIRRLEAQAYEYLPITSEQQLVANLRAQLEALNRIAFSDAEWQQFFEHKIAGRNDGIAEKTVRIQEDHVQLLKRDDGSTKNITLLDKQHIHNNRLQVINQYEIDRADPADDSSAGGRYANRYDVTVLVNGLPMVHIELKRRGVDIREAFNQIDRYQRDSFWAGSGLFEYVQLFVISNGTLTKYYSNTTRSSHLKEAQKPGKGRKTSNSYEFTSWWADAQNRPIQDLPSFAATFFAKHTLLSILTRYCVLTADGLLLVMRPYQIVATERILQRIDVATNYKRLGTLAAGGYVWHTTGSGKTLTSFKAAQLASKLPSVDKVLFVVDRKDLDYQTMREYDRFQKGAANSNTSTAVLKRQLEDPAARIIITTIQKLSTFIKANPGHAVTHEHVVIIFDECHRSQFGDMHTDITRSFKRYNLFGFTGTPIFAANAGSGGNPRLKTTEQAFGAKLHTYTIVDAITDRNVLPFRIDYVNTIKVGAVVDKQVSAIDTEKALMAPERIREIVAYTLEYFDQKTKRSSSYEHSVVTNVAQSSRTRRRAEALRERKRVRGFNAIFATASIDAARRYYNHFQIQQEQLPADRRLKIGLIYSYGANDATEDGILDDEAFDTDALSDDARGFLEDAIQDYNDLFGTSYDTSADKFQNYYKDLSQRLKNRELDLAIVVNMFLTGFDATTLNTLFVDKNLRAHGLIQAYSRTNRILNSVKTYGNIVAFRDLDDETNKALELFGNKDARGVVLLKPYGDYYREYAEKAEELLSRFPEGQPIVGESAQKDFIQLFGAILRLENILTSFDEFAGHELLNERQVQDYKGRYLDLYAEFRKETTAEKERINDDVVFEIELIKQVEINVDYILMLVERYRAERGDGADKEIRAEISRAVDASPTLRNKRDLVENFVDSVSVDGAIDEEWQAYIAARREQELAKIIAEENLRGDEARSFVETAFRDGALRTTGTAITTVLPPVSRFAGNGGHGEKKQRVIAKFSAFFDRFFGLSASRENEGNR</sequence>
<dbReference type="GO" id="GO:0003677">
    <property type="term" value="F:DNA binding"/>
    <property type="evidence" value="ECO:0007669"/>
    <property type="project" value="UniProtKB-KW"/>
</dbReference>
<dbReference type="Gene3D" id="3.90.1570.50">
    <property type="match status" value="2"/>
</dbReference>
<dbReference type="InterPro" id="IPR055180">
    <property type="entry name" value="HsdR_RecA-like_helicase_dom_2"/>
</dbReference>
<dbReference type="Gene3D" id="1.20.58.2040">
    <property type="match status" value="1"/>
</dbReference>
<dbReference type="CDD" id="cd18800">
    <property type="entry name" value="SF2_C_EcoR124I-like"/>
    <property type="match status" value="1"/>
</dbReference>
<keyword evidence="14" id="KW-1185">Reference proteome</keyword>
<evidence type="ECO:0000256" key="11">
    <source>
        <dbReference type="RuleBase" id="RU364115"/>
    </source>
</evidence>
<reference evidence="13 14" key="1">
    <citation type="submission" date="2018-11" db="EMBL/GenBank/DDBJ databases">
        <title>Sequencing the genomes of 1000 actinobacteria strains.</title>
        <authorList>
            <person name="Klenk H.-P."/>
        </authorList>
    </citation>
    <scope>NUCLEOTIDE SEQUENCE [LARGE SCALE GENOMIC DNA]</scope>
    <source>
        <strain evidence="13 14">DSM 11294</strain>
    </source>
</reference>
<dbReference type="Pfam" id="PF22679">
    <property type="entry name" value="T1R_D3-like"/>
    <property type="match status" value="1"/>
</dbReference>
<accession>A0A3N2BDY6</accession>
<keyword evidence="7" id="KW-0255">Endonuclease</keyword>
<dbReference type="NCBIfam" id="TIGR00348">
    <property type="entry name" value="hsdR"/>
    <property type="match status" value="1"/>
</dbReference>
<keyword evidence="8 11" id="KW-0378">Hydrolase</keyword>
<dbReference type="InterPro" id="IPR022625">
    <property type="entry name" value="TypeI_RM_Rsu_C"/>
</dbReference>
<evidence type="ECO:0000256" key="9">
    <source>
        <dbReference type="ARBA" id="ARBA00022840"/>
    </source>
</evidence>
<dbReference type="GO" id="GO:0009307">
    <property type="term" value="P:DNA restriction-modification system"/>
    <property type="evidence" value="ECO:0007669"/>
    <property type="project" value="UniProtKB-KW"/>
</dbReference>
<dbReference type="PROSITE" id="PS51192">
    <property type="entry name" value="HELICASE_ATP_BIND_1"/>
    <property type="match status" value="1"/>
</dbReference>
<dbReference type="SUPFAM" id="SSF52540">
    <property type="entry name" value="P-loop containing nucleoside triphosphate hydrolases"/>
    <property type="match status" value="1"/>
</dbReference>
<evidence type="ECO:0000256" key="8">
    <source>
        <dbReference type="ARBA" id="ARBA00022801"/>
    </source>
</evidence>
<dbReference type="Gene3D" id="3.40.50.300">
    <property type="entry name" value="P-loop containing nucleotide triphosphate hydrolases"/>
    <property type="match status" value="2"/>
</dbReference>
<dbReference type="InterPro" id="IPR040980">
    <property type="entry name" value="SWI2_SNF2"/>
</dbReference>
<name>A0A3N2BDY6_9MICO</name>
<evidence type="ECO:0000313" key="13">
    <source>
        <dbReference type="EMBL" id="ROR73461.1"/>
    </source>
</evidence>
<dbReference type="InterPro" id="IPR027417">
    <property type="entry name" value="P-loop_NTPase"/>
</dbReference>
<evidence type="ECO:0000256" key="10">
    <source>
        <dbReference type="ARBA" id="ARBA00023125"/>
    </source>
</evidence>
<dbReference type="SMART" id="SM00487">
    <property type="entry name" value="DEXDc"/>
    <property type="match status" value="1"/>
</dbReference>
<dbReference type="AlphaFoldDB" id="A0A3N2BDY6"/>
<evidence type="ECO:0000313" key="14">
    <source>
        <dbReference type="Proteomes" id="UP000280668"/>
    </source>
</evidence>
<proteinExistence type="inferred from homology"/>
<dbReference type="GO" id="GO:0009035">
    <property type="term" value="F:type I site-specific deoxyribonuclease activity"/>
    <property type="evidence" value="ECO:0007669"/>
    <property type="project" value="UniProtKB-EC"/>
</dbReference>
<comment type="similarity">
    <text evidence="2 11">Belongs to the HsdR family.</text>
</comment>
<dbReference type="EC" id="3.1.21.3" evidence="11"/>
<dbReference type="InterPro" id="IPR004473">
    <property type="entry name" value="Restrct_endonuc_typeI_HsdR"/>
</dbReference>
<dbReference type="Pfam" id="PF12008">
    <property type="entry name" value="EcoR124_C"/>
    <property type="match status" value="1"/>
</dbReference>
<dbReference type="GO" id="GO:0005524">
    <property type="term" value="F:ATP binding"/>
    <property type="evidence" value="ECO:0007669"/>
    <property type="project" value="UniProtKB-KW"/>
</dbReference>
<dbReference type="CDD" id="cd18030">
    <property type="entry name" value="DEXHc_RE_I_HsdR"/>
    <property type="match status" value="1"/>
</dbReference>
<dbReference type="Proteomes" id="UP000280668">
    <property type="component" value="Unassembled WGS sequence"/>
</dbReference>
<evidence type="ECO:0000259" key="12">
    <source>
        <dbReference type="PROSITE" id="PS51192"/>
    </source>
</evidence>
<evidence type="ECO:0000256" key="2">
    <source>
        <dbReference type="ARBA" id="ARBA00008598"/>
    </source>
</evidence>
<gene>
    <name evidence="13" type="ORF">EDD31_1842</name>
</gene>
<dbReference type="CDD" id="cd22332">
    <property type="entry name" value="HsdR_N"/>
    <property type="match status" value="1"/>
</dbReference>
<comment type="function">
    <text evidence="11">Subunit R is required for both nuclease and ATPase activities, but not for modification.</text>
</comment>
<evidence type="ECO:0000256" key="1">
    <source>
        <dbReference type="ARBA" id="ARBA00000851"/>
    </source>
</evidence>
<dbReference type="Pfam" id="PF04313">
    <property type="entry name" value="HSDR_N"/>
    <property type="match status" value="1"/>
</dbReference>
<dbReference type="RefSeq" id="WP_123303875.1">
    <property type="nucleotide sequence ID" value="NZ_RKHK01000001.1"/>
</dbReference>
<keyword evidence="4" id="KW-0540">Nuclease</keyword>
<keyword evidence="6 11" id="KW-0680">Restriction system</keyword>
<dbReference type="PANTHER" id="PTHR30195:SF16">
    <property type="entry name" value="TYPE I RESTRICTION ENZYME ENDONUCLEASE SUBUNIT"/>
    <property type="match status" value="1"/>
</dbReference>
<feature type="domain" description="Helicase ATP-binding" evidence="12">
    <location>
        <begin position="325"/>
        <end position="487"/>
    </location>
</feature>
<comment type="catalytic activity">
    <reaction evidence="1 11">
        <text>Endonucleolytic cleavage of DNA to give random double-stranded fragments with terminal 5'-phosphates, ATP is simultaneously hydrolyzed.</text>
        <dbReference type="EC" id="3.1.21.3"/>
    </reaction>
</comment>